<protein>
    <submittedName>
        <fullName evidence="2">Uncharacterized protein</fullName>
    </submittedName>
</protein>
<evidence type="ECO:0000313" key="3">
    <source>
        <dbReference type="Proteomes" id="UP000515971"/>
    </source>
</evidence>
<dbReference type="KEGG" id="slut:H9L13_05065"/>
<feature type="chain" id="PRO_5029023078" evidence="1">
    <location>
        <begin position="25"/>
        <end position="168"/>
    </location>
</feature>
<accession>A0A7G9SK72</accession>
<dbReference type="RefSeq" id="WP_187539586.1">
    <property type="nucleotide sequence ID" value="NZ_BAABJT010000001.1"/>
</dbReference>
<dbReference type="AlphaFoldDB" id="A0A7G9SK72"/>
<name>A0A7G9SK72_9SPHN</name>
<sequence>MHGVRPLTLLAFAILAACAGPRGASPSLQPRATETIDPRVPVEAPVNNRPVTASLAARLQALVAQAQSGDAAFAPAAARAEQLAASAGARGSESWTVSQEALSAAVAARAQTTRALGDIDALGASALQSQGGLAPADLAAITDAAAEVGAIDRRQSARLDAIQVRLGL</sequence>
<evidence type="ECO:0000313" key="2">
    <source>
        <dbReference type="EMBL" id="QNN68247.1"/>
    </source>
</evidence>
<keyword evidence="1" id="KW-0732">Signal</keyword>
<proteinExistence type="predicted"/>
<dbReference type="Proteomes" id="UP000515971">
    <property type="component" value="Chromosome"/>
</dbReference>
<organism evidence="2 3">
    <name type="scientific">Sphingomonas lutea</name>
    <dbReference type="NCBI Taxonomy" id="1045317"/>
    <lineage>
        <taxon>Bacteria</taxon>
        <taxon>Pseudomonadati</taxon>
        <taxon>Pseudomonadota</taxon>
        <taxon>Alphaproteobacteria</taxon>
        <taxon>Sphingomonadales</taxon>
        <taxon>Sphingomonadaceae</taxon>
        <taxon>Sphingomonas</taxon>
    </lineage>
</organism>
<feature type="signal peptide" evidence="1">
    <location>
        <begin position="1"/>
        <end position="24"/>
    </location>
</feature>
<evidence type="ECO:0000256" key="1">
    <source>
        <dbReference type="SAM" id="SignalP"/>
    </source>
</evidence>
<keyword evidence="3" id="KW-1185">Reference proteome</keyword>
<dbReference type="PROSITE" id="PS51257">
    <property type="entry name" value="PROKAR_LIPOPROTEIN"/>
    <property type="match status" value="1"/>
</dbReference>
<reference evidence="2 3" key="1">
    <citation type="submission" date="2020-08" db="EMBL/GenBank/DDBJ databases">
        <title>Genome sequence of Sphingomonas lutea KCTC 23642T.</title>
        <authorList>
            <person name="Hyun D.-W."/>
            <person name="Bae J.-W."/>
        </authorList>
    </citation>
    <scope>NUCLEOTIDE SEQUENCE [LARGE SCALE GENOMIC DNA]</scope>
    <source>
        <strain evidence="2 3">KCTC 23642</strain>
    </source>
</reference>
<dbReference type="EMBL" id="CP060718">
    <property type="protein sequence ID" value="QNN68247.1"/>
    <property type="molecule type" value="Genomic_DNA"/>
</dbReference>
<gene>
    <name evidence="2" type="ORF">H9L13_05065</name>
</gene>